<dbReference type="Gene3D" id="3.20.20.140">
    <property type="entry name" value="Metal-dependent hydrolases"/>
    <property type="match status" value="1"/>
</dbReference>
<dbReference type="InterPro" id="IPR003141">
    <property type="entry name" value="Pol/His_phosphatase_N"/>
</dbReference>
<dbReference type="SUPFAM" id="SSF89550">
    <property type="entry name" value="PHP domain-like"/>
    <property type="match status" value="1"/>
</dbReference>
<dbReference type="InterPro" id="IPR052018">
    <property type="entry name" value="PHP_domain"/>
</dbReference>
<dbReference type="SMART" id="SM00481">
    <property type="entry name" value="POLIIIAc"/>
    <property type="match status" value="1"/>
</dbReference>
<keyword evidence="3" id="KW-1185">Reference proteome</keyword>
<dbReference type="Proteomes" id="UP000268033">
    <property type="component" value="Unassembled WGS sequence"/>
</dbReference>
<name>A0A3N1PC49_9GAMM</name>
<evidence type="ECO:0000259" key="1">
    <source>
        <dbReference type="SMART" id="SM00481"/>
    </source>
</evidence>
<dbReference type="InterPro" id="IPR016195">
    <property type="entry name" value="Pol/histidinol_Pase-like"/>
</dbReference>
<dbReference type="PANTHER" id="PTHR42924">
    <property type="entry name" value="EXONUCLEASE"/>
    <property type="match status" value="1"/>
</dbReference>
<dbReference type="RefSeq" id="WP_123421843.1">
    <property type="nucleotide sequence ID" value="NZ_RJUL01000006.1"/>
</dbReference>
<accession>A0A3N1PC49</accession>
<protein>
    <recommendedName>
        <fullName evidence="1">Polymerase/histidinol phosphatase N-terminal domain-containing protein</fullName>
    </recommendedName>
</protein>
<organism evidence="2 3">
    <name type="scientific">Gallaecimonas pentaromativorans</name>
    <dbReference type="NCBI Taxonomy" id="584787"/>
    <lineage>
        <taxon>Bacteria</taxon>
        <taxon>Pseudomonadati</taxon>
        <taxon>Pseudomonadota</taxon>
        <taxon>Gammaproteobacteria</taxon>
        <taxon>Enterobacterales</taxon>
        <taxon>Gallaecimonadaceae</taxon>
        <taxon>Gallaecimonas</taxon>
    </lineage>
</organism>
<dbReference type="InterPro" id="IPR004013">
    <property type="entry name" value="PHP_dom"/>
</dbReference>
<dbReference type="Pfam" id="PF02811">
    <property type="entry name" value="PHP"/>
    <property type="match status" value="1"/>
</dbReference>
<gene>
    <name evidence="2" type="ORF">EDC28_106209</name>
</gene>
<feature type="domain" description="Polymerase/histidinol phosphatase N-terminal" evidence="1">
    <location>
        <begin position="3"/>
        <end position="68"/>
    </location>
</feature>
<dbReference type="CDD" id="cd07438">
    <property type="entry name" value="PHP_HisPPase_AMP"/>
    <property type="match status" value="1"/>
</dbReference>
<dbReference type="AlphaFoldDB" id="A0A3N1PC49"/>
<comment type="caution">
    <text evidence="2">The sequence shown here is derived from an EMBL/GenBank/DDBJ whole genome shotgun (WGS) entry which is preliminary data.</text>
</comment>
<evidence type="ECO:0000313" key="2">
    <source>
        <dbReference type="EMBL" id="ROQ24961.1"/>
    </source>
</evidence>
<reference evidence="2 3" key="1">
    <citation type="submission" date="2018-11" db="EMBL/GenBank/DDBJ databases">
        <title>Genomic Encyclopedia of Type Strains, Phase IV (KMG-IV): sequencing the most valuable type-strain genomes for metagenomic binning, comparative biology and taxonomic classification.</title>
        <authorList>
            <person name="Goeker M."/>
        </authorList>
    </citation>
    <scope>NUCLEOTIDE SEQUENCE [LARGE SCALE GENOMIC DNA]</scope>
    <source>
        <strain evidence="2 3">DSM 21945</strain>
    </source>
</reference>
<dbReference type="GO" id="GO:0004534">
    <property type="term" value="F:5'-3' RNA exonuclease activity"/>
    <property type="evidence" value="ECO:0007669"/>
    <property type="project" value="TreeGrafter"/>
</dbReference>
<dbReference type="PANTHER" id="PTHR42924:SF3">
    <property type="entry name" value="POLYMERASE_HISTIDINOL PHOSPHATASE N-TERMINAL DOMAIN-CONTAINING PROTEIN"/>
    <property type="match status" value="1"/>
</dbReference>
<dbReference type="STRING" id="584787.GCA_001247655_03995"/>
<dbReference type="NCBIfam" id="NF047791">
    <property type="entry name" value="RNaseRnm"/>
    <property type="match status" value="1"/>
</dbReference>
<dbReference type="Gene3D" id="1.10.150.650">
    <property type="match status" value="1"/>
</dbReference>
<dbReference type="GO" id="GO:0035312">
    <property type="term" value="F:5'-3' DNA exonuclease activity"/>
    <property type="evidence" value="ECO:0007669"/>
    <property type="project" value="TreeGrafter"/>
</dbReference>
<dbReference type="EMBL" id="RJUL01000006">
    <property type="protein sequence ID" value="ROQ24961.1"/>
    <property type="molecule type" value="Genomic_DNA"/>
</dbReference>
<evidence type="ECO:0000313" key="3">
    <source>
        <dbReference type="Proteomes" id="UP000268033"/>
    </source>
</evidence>
<sequence length="275" mass="30089">MHHDLHSHTHFSDGRLSPTELVNRALERRVTHLAITDHDSVSGLNEAQAAASGTELTVINGIEFSTCWKNKEIHIVGLWVDPSHPGLLALIDAQASRREARGEEIARRLEKARIPDALAGARRYAGEGTLTRAHFAQYLLELGKATSMQGVFKKYMTRGNPGYVPPPWPEMSQAIDAIAASGGVAVLAHPGRYSLSGKWLRQLISDFAAMGGGALEVAQCQQPQNERRFLADLAAEHQLAGSQGSDFHYPSPYAELGRNLYLPAGCRAVWEREPV</sequence>
<proteinExistence type="predicted"/>